<dbReference type="Proteomes" id="UP000324326">
    <property type="component" value="Unassembled WGS sequence"/>
</dbReference>
<evidence type="ECO:0000313" key="1">
    <source>
        <dbReference type="EMBL" id="KAA6446720.1"/>
    </source>
</evidence>
<dbReference type="EMBL" id="QSND01000008">
    <property type="protein sequence ID" value="KAA6446720.1"/>
    <property type="molecule type" value="Genomic_DNA"/>
</dbReference>
<name>A0A5M8RH46_9BACI</name>
<protein>
    <submittedName>
        <fullName evidence="1">Uncharacterized protein</fullName>
    </submittedName>
</protein>
<sequence>MKTIEITPESVVQEAIKNGQKIMGDGFIGYKFVYEGSTFWNSLLKMLYDQGHDVSKILSTEWLTSNEIEVFQYDSEVWALH</sequence>
<dbReference type="RefSeq" id="WP_148959216.1">
    <property type="nucleotide sequence ID" value="NZ_QSND01000008.1"/>
</dbReference>
<proteinExistence type="predicted"/>
<gene>
    <name evidence="1" type="ORF">DX927_23820</name>
</gene>
<reference evidence="1 2" key="1">
    <citation type="submission" date="2018-08" db="EMBL/GenBank/DDBJ databases">
        <title>Bacillus phenotypic plasticity.</title>
        <authorList>
            <person name="Hurtado E."/>
        </authorList>
    </citation>
    <scope>NUCLEOTIDE SEQUENCE [LARGE SCALE GENOMIC DNA]</scope>
    <source>
        <strain evidence="1 2">427</strain>
    </source>
</reference>
<evidence type="ECO:0000313" key="2">
    <source>
        <dbReference type="Proteomes" id="UP000324326"/>
    </source>
</evidence>
<accession>A0A5M8RH46</accession>
<comment type="caution">
    <text evidence="1">The sequence shown here is derived from an EMBL/GenBank/DDBJ whole genome shotgun (WGS) entry which is preliminary data.</text>
</comment>
<dbReference type="AlphaFoldDB" id="A0A5M8RH46"/>
<organism evidence="1 2">
    <name type="scientific">Bacillus swezeyi</name>
    <dbReference type="NCBI Taxonomy" id="1925020"/>
    <lineage>
        <taxon>Bacteria</taxon>
        <taxon>Bacillati</taxon>
        <taxon>Bacillota</taxon>
        <taxon>Bacilli</taxon>
        <taxon>Bacillales</taxon>
        <taxon>Bacillaceae</taxon>
        <taxon>Bacillus</taxon>
    </lineage>
</organism>